<evidence type="ECO:0000256" key="2">
    <source>
        <dbReference type="ARBA" id="ARBA00022679"/>
    </source>
</evidence>
<proteinExistence type="predicted"/>
<dbReference type="PANTHER" id="PTHR30160">
    <property type="entry name" value="TETRAACYLDISACCHARIDE 4'-KINASE-RELATED"/>
    <property type="match status" value="1"/>
</dbReference>
<dbReference type="RefSeq" id="WP_377716124.1">
    <property type="nucleotide sequence ID" value="NZ_JBHTJM010000009.1"/>
</dbReference>
<gene>
    <name evidence="3" type="ORF">ACFQ1O_11265</name>
</gene>
<evidence type="ECO:0000256" key="1">
    <source>
        <dbReference type="ARBA" id="ARBA00022676"/>
    </source>
</evidence>
<dbReference type="Gene3D" id="3.40.50.2000">
    <property type="entry name" value="Glycogen Phosphorylase B"/>
    <property type="match status" value="2"/>
</dbReference>
<dbReference type="InterPro" id="IPR051199">
    <property type="entry name" value="LPS_LOS_Heptosyltrfase"/>
</dbReference>
<organism evidence="3 4">
    <name type="scientific">Pseudofulvibacter geojedonensis</name>
    <dbReference type="NCBI Taxonomy" id="1123758"/>
    <lineage>
        <taxon>Bacteria</taxon>
        <taxon>Pseudomonadati</taxon>
        <taxon>Bacteroidota</taxon>
        <taxon>Flavobacteriia</taxon>
        <taxon>Flavobacteriales</taxon>
        <taxon>Flavobacteriaceae</taxon>
        <taxon>Pseudofulvibacter</taxon>
    </lineage>
</organism>
<dbReference type="SUPFAM" id="SSF53756">
    <property type="entry name" value="UDP-Glycosyltransferase/glycogen phosphorylase"/>
    <property type="match status" value="1"/>
</dbReference>
<evidence type="ECO:0000313" key="3">
    <source>
        <dbReference type="EMBL" id="MFD0964583.1"/>
    </source>
</evidence>
<keyword evidence="4" id="KW-1185">Reference proteome</keyword>
<keyword evidence="2" id="KW-0808">Transferase</keyword>
<name>A0ABW3I4A1_9FLAO</name>
<reference evidence="4" key="1">
    <citation type="journal article" date="2019" name="Int. J. Syst. Evol. Microbiol.">
        <title>The Global Catalogue of Microorganisms (GCM) 10K type strain sequencing project: providing services to taxonomists for standard genome sequencing and annotation.</title>
        <authorList>
            <consortium name="The Broad Institute Genomics Platform"/>
            <consortium name="The Broad Institute Genome Sequencing Center for Infectious Disease"/>
            <person name="Wu L."/>
            <person name="Ma J."/>
        </authorList>
    </citation>
    <scope>NUCLEOTIDE SEQUENCE [LARGE SCALE GENOMIC DNA]</scope>
    <source>
        <strain evidence="4">CCUG 62114</strain>
    </source>
</reference>
<dbReference type="Pfam" id="PF01075">
    <property type="entry name" value="Glyco_transf_9"/>
    <property type="match status" value="1"/>
</dbReference>
<dbReference type="InterPro" id="IPR002201">
    <property type="entry name" value="Glyco_trans_9"/>
</dbReference>
<dbReference type="PANTHER" id="PTHR30160:SF22">
    <property type="entry name" value="LIPOPOLYSACCHARIDE CORE BIOSYNTHESIS PROTEIN"/>
    <property type="match status" value="1"/>
</dbReference>
<sequence length="344" mass="38678">MKAQFKHILVIRLSAMGDVAMTVPVLKAFTQQHPEVKVTVLTRAFYGVFFNDIPNVKVFSPELKGKHKGFLGLRRLSKELSKLDIDAVADLHDVLRSNILIRFLKLKGIPYQQIHKGRADKKALTRPDNKVLKPLQTTHERYADVFRLLGFSLDLSELILKQKGAINIPFLESFKGNKLIGIAPFAAHKGKMFPLDRMEKVVAKLAQESNTSILLFGGGKEERLLLDNITEKFNNVINVVSKFSFEEELGLISNLDVMISMDSGNGHLAAMYGVPVITVWGVTHPYAGFVPFNQPEKNQVLPDLELYPKIPTSIYGNKYPEIYITCFDTIKVATIVERCLTLLN</sequence>
<comment type="caution">
    <text evidence="3">The sequence shown here is derived from an EMBL/GenBank/DDBJ whole genome shotgun (WGS) entry which is preliminary data.</text>
</comment>
<dbReference type="EMBL" id="JBHTJM010000009">
    <property type="protein sequence ID" value="MFD0964583.1"/>
    <property type="molecule type" value="Genomic_DNA"/>
</dbReference>
<evidence type="ECO:0000313" key="4">
    <source>
        <dbReference type="Proteomes" id="UP001596997"/>
    </source>
</evidence>
<keyword evidence="1" id="KW-0328">Glycosyltransferase</keyword>
<protein>
    <submittedName>
        <fullName evidence="3">Glycosyltransferase family 9 protein</fullName>
    </submittedName>
</protein>
<accession>A0ABW3I4A1</accession>
<dbReference type="CDD" id="cd03789">
    <property type="entry name" value="GT9_LPS_heptosyltransferase"/>
    <property type="match status" value="1"/>
</dbReference>
<dbReference type="Proteomes" id="UP001596997">
    <property type="component" value="Unassembled WGS sequence"/>
</dbReference>